<evidence type="ECO:0000259" key="1">
    <source>
        <dbReference type="PROSITE" id="PS51787"/>
    </source>
</evidence>
<dbReference type="PANTHER" id="PTHR46732:SF8">
    <property type="entry name" value="ATP-DEPENDENT PROTEASE LA (LON) DOMAIN PROTEIN"/>
    <property type="match status" value="1"/>
</dbReference>
<organism evidence="2 3">
    <name type="scientific">Kineosporia mesophila</name>
    <dbReference type="NCBI Taxonomy" id="566012"/>
    <lineage>
        <taxon>Bacteria</taxon>
        <taxon>Bacillati</taxon>
        <taxon>Actinomycetota</taxon>
        <taxon>Actinomycetes</taxon>
        <taxon>Kineosporiales</taxon>
        <taxon>Kineosporiaceae</taxon>
        <taxon>Kineosporia</taxon>
    </lineage>
</organism>
<keyword evidence="3" id="KW-1185">Reference proteome</keyword>
<dbReference type="InterPro" id="IPR046336">
    <property type="entry name" value="Lon_prtase_N_sf"/>
</dbReference>
<evidence type="ECO:0000313" key="2">
    <source>
        <dbReference type="EMBL" id="GAA3626552.1"/>
    </source>
</evidence>
<feature type="domain" description="Lon N-terminal" evidence="1">
    <location>
        <begin position="5"/>
        <end position="195"/>
    </location>
</feature>
<accession>A0ABP7A7Z7</accession>
<dbReference type="InterPro" id="IPR015947">
    <property type="entry name" value="PUA-like_sf"/>
</dbReference>
<dbReference type="SUPFAM" id="SSF88697">
    <property type="entry name" value="PUA domain-like"/>
    <property type="match status" value="1"/>
</dbReference>
<proteinExistence type="predicted"/>
<gene>
    <name evidence="2" type="ORF">GCM10022223_49800</name>
</gene>
<dbReference type="Gene3D" id="1.20.58.1480">
    <property type="match status" value="1"/>
</dbReference>
<dbReference type="SMART" id="SM00464">
    <property type="entry name" value="LON"/>
    <property type="match status" value="1"/>
</dbReference>
<name>A0ABP7A7Z7_9ACTN</name>
<dbReference type="Pfam" id="PF02190">
    <property type="entry name" value="LON_substr_bdg"/>
    <property type="match status" value="1"/>
</dbReference>
<dbReference type="PANTHER" id="PTHR46732">
    <property type="entry name" value="ATP-DEPENDENT PROTEASE LA (LON) DOMAIN PROTEIN"/>
    <property type="match status" value="1"/>
</dbReference>
<dbReference type="Gene3D" id="2.30.130.40">
    <property type="entry name" value="LON domain-like"/>
    <property type="match status" value="1"/>
</dbReference>
<dbReference type="RefSeq" id="WP_231484807.1">
    <property type="nucleotide sequence ID" value="NZ_BAAAZO010000009.1"/>
</dbReference>
<protein>
    <submittedName>
        <fullName evidence="2">LON peptidase substrate-binding domain-containing protein</fullName>
    </submittedName>
</protein>
<dbReference type="Proteomes" id="UP001501074">
    <property type="component" value="Unassembled WGS sequence"/>
</dbReference>
<dbReference type="PROSITE" id="PS51787">
    <property type="entry name" value="LON_N"/>
    <property type="match status" value="1"/>
</dbReference>
<evidence type="ECO:0000313" key="3">
    <source>
        <dbReference type="Proteomes" id="UP001501074"/>
    </source>
</evidence>
<dbReference type="EMBL" id="BAAAZO010000009">
    <property type="protein sequence ID" value="GAA3626552.1"/>
    <property type="molecule type" value="Genomic_DNA"/>
</dbReference>
<reference evidence="3" key="1">
    <citation type="journal article" date="2019" name="Int. J. Syst. Evol. Microbiol.">
        <title>The Global Catalogue of Microorganisms (GCM) 10K type strain sequencing project: providing services to taxonomists for standard genome sequencing and annotation.</title>
        <authorList>
            <consortium name="The Broad Institute Genomics Platform"/>
            <consortium name="The Broad Institute Genome Sequencing Center for Infectious Disease"/>
            <person name="Wu L."/>
            <person name="Ma J."/>
        </authorList>
    </citation>
    <scope>NUCLEOTIDE SEQUENCE [LARGE SCALE GENOMIC DNA]</scope>
    <source>
        <strain evidence="3">JCM 16902</strain>
    </source>
</reference>
<comment type="caution">
    <text evidence="2">The sequence shown here is derived from an EMBL/GenBank/DDBJ whole genome shotgun (WGS) entry which is preliminary data.</text>
</comment>
<sequence>MATRLPLFPLSTVLVPGLVLPLHIFEQRYRILVQALLDLPEGAPRHFGVIATRPGRDPETLEGLYPVGCTAQIREATPYDDGQFDLVTVGNARFRLHGLDDEAGAPYHTGLVDFLDEPDGPGDLDAAAELVALRFAAYRDRLRVEQSGVPTDPRVLSYLVAAAAVLELPERQSLLEAASTHERLTAELTLLRREIGLLDAFSSLPAVDLNKEPPTPN</sequence>
<dbReference type="InterPro" id="IPR003111">
    <property type="entry name" value="Lon_prtase_N"/>
</dbReference>